<accession>A0ABD2MIB9</accession>
<organism evidence="1 2">
    <name type="scientific">Cryptolaemus montrouzieri</name>
    <dbReference type="NCBI Taxonomy" id="559131"/>
    <lineage>
        <taxon>Eukaryota</taxon>
        <taxon>Metazoa</taxon>
        <taxon>Ecdysozoa</taxon>
        <taxon>Arthropoda</taxon>
        <taxon>Hexapoda</taxon>
        <taxon>Insecta</taxon>
        <taxon>Pterygota</taxon>
        <taxon>Neoptera</taxon>
        <taxon>Endopterygota</taxon>
        <taxon>Coleoptera</taxon>
        <taxon>Polyphaga</taxon>
        <taxon>Cucujiformia</taxon>
        <taxon>Coccinelloidea</taxon>
        <taxon>Coccinellidae</taxon>
        <taxon>Scymninae</taxon>
        <taxon>Scymnini</taxon>
        <taxon>Cryptolaemus</taxon>
    </lineage>
</organism>
<comment type="caution">
    <text evidence="1">The sequence shown here is derived from an EMBL/GenBank/DDBJ whole genome shotgun (WGS) entry which is preliminary data.</text>
</comment>
<name>A0ABD2MIB9_9CUCU</name>
<sequence length="53" mass="6184">MWQDITCPNAVCKRVTQTRFALTLRSRFYSPPLTIATHSYNEFQGQNQKIHAN</sequence>
<protein>
    <submittedName>
        <fullName evidence="1">Uncharacterized protein</fullName>
    </submittedName>
</protein>
<keyword evidence="2" id="KW-1185">Reference proteome</keyword>
<dbReference type="AlphaFoldDB" id="A0ABD2MIB9"/>
<dbReference type="EMBL" id="JABFTP020000001">
    <property type="protein sequence ID" value="KAL3266098.1"/>
    <property type="molecule type" value="Genomic_DNA"/>
</dbReference>
<evidence type="ECO:0000313" key="2">
    <source>
        <dbReference type="Proteomes" id="UP001516400"/>
    </source>
</evidence>
<gene>
    <name evidence="1" type="ORF">HHI36_010284</name>
</gene>
<reference evidence="1 2" key="1">
    <citation type="journal article" date="2021" name="BMC Biol.">
        <title>Horizontally acquired antibacterial genes associated with adaptive radiation of ladybird beetles.</title>
        <authorList>
            <person name="Li H.S."/>
            <person name="Tang X.F."/>
            <person name="Huang Y.H."/>
            <person name="Xu Z.Y."/>
            <person name="Chen M.L."/>
            <person name="Du X.Y."/>
            <person name="Qiu B.Y."/>
            <person name="Chen P.T."/>
            <person name="Zhang W."/>
            <person name="Slipinski A."/>
            <person name="Escalona H.E."/>
            <person name="Waterhouse R.M."/>
            <person name="Zwick A."/>
            <person name="Pang H."/>
        </authorList>
    </citation>
    <scope>NUCLEOTIDE SEQUENCE [LARGE SCALE GENOMIC DNA]</scope>
    <source>
        <strain evidence="1">SYSU2018</strain>
    </source>
</reference>
<feature type="non-terminal residue" evidence="1">
    <location>
        <position position="53"/>
    </location>
</feature>
<proteinExistence type="predicted"/>
<dbReference type="Proteomes" id="UP001516400">
    <property type="component" value="Unassembled WGS sequence"/>
</dbReference>
<evidence type="ECO:0000313" key="1">
    <source>
        <dbReference type="EMBL" id="KAL3266098.1"/>
    </source>
</evidence>